<dbReference type="InterPro" id="IPR032675">
    <property type="entry name" value="LRR_dom_sf"/>
</dbReference>
<dbReference type="InterPro" id="IPR001611">
    <property type="entry name" value="Leu-rich_rpt"/>
</dbReference>
<dbReference type="InterPro" id="IPR050333">
    <property type="entry name" value="SLRP"/>
</dbReference>
<evidence type="ECO:0000313" key="3">
    <source>
        <dbReference type="EMBL" id="ODV68802.1"/>
    </source>
</evidence>
<dbReference type="AlphaFoldDB" id="A0A1E4RNF3"/>
<keyword evidence="4" id="KW-1185">Reference proteome</keyword>
<protein>
    <submittedName>
        <fullName evidence="3">Leucine rich repeat protein</fullName>
    </submittedName>
</protein>
<dbReference type="Pfam" id="PF13855">
    <property type="entry name" value="LRR_8"/>
    <property type="match status" value="1"/>
</dbReference>
<dbReference type="PANTHER" id="PTHR45712">
    <property type="entry name" value="AGAP008170-PA"/>
    <property type="match status" value="1"/>
</dbReference>
<evidence type="ECO:0000313" key="4">
    <source>
        <dbReference type="Proteomes" id="UP000095085"/>
    </source>
</evidence>
<dbReference type="Proteomes" id="UP000095085">
    <property type="component" value="Unassembled WGS sequence"/>
</dbReference>
<dbReference type="PANTHER" id="PTHR45712:SF22">
    <property type="entry name" value="INSULIN-LIKE GROWTH FACTOR-BINDING PROTEIN COMPLEX ACID LABILE SUBUNIT"/>
    <property type="match status" value="1"/>
</dbReference>
<organism evidence="3 4">
    <name type="scientific">Hyphopichia burtonii NRRL Y-1933</name>
    <dbReference type="NCBI Taxonomy" id="984485"/>
    <lineage>
        <taxon>Eukaryota</taxon>
        <taxon>Fungi</taxon>
        <taxon>Dikarya</taxon>
        <taxon>Ascomycota</taxon>
        <taxon>Saccharomycotina</taxon>
        <taxon>Pichiomycetes</taxon>
        <taxon>Debaryomycetaceae</taxon>
        <taxon>Hyphopichia</taxon>
    </lineage>
</organism>
<gene>
    <name evidence="3" type="ORF">HYPBUDRAFT_238661</name>
</gene>
<proteinExistence type="predicted"/>
<dbReference type="EMBL" id="KV454539">
    <property type="protein sequence ID" value="ODV68802.1"/>
    <property type="molecule type" value="Genomic_DNA"/>
</dbReference>
<dbReference type="OrthoDB" id="4090081at2759"/>
<dbReference type="STRING" id="984485.A0A1E4RNF3"/>
<dbReference type="Gene3D" id="3.80.10.10">
    <property type="entry name" value="Ribonuclease Inhibitor"/>
    <property type="match status" value="3"/>
</dbReference>
<dbReference type="PROSITE" id="PS51450">
    <property type="entry name" value="LRR"/>
    <property type="match status" value="2"/>
</dbReference>
<sequence>MDKELGYKSTIDNFPSDILDDIFGCMGINDFVKLVSNDEFIEENPSITQAIMKRMSSENIAYTNRVWQLTFFEMYMMVPSNGYLDKENLEFLEKLEDIEDLIEFYVKYVGTRVELQYPLTITYYIWNLMDIFEFLSIFKKISLNKVDEMNLRFNIELEFDPGILHLINLTQIIEEVSDYVSNTLTHISITNYTGDFQFDVSKFPNLQKIRFENTNVKFKSSFRKNLLIDTLILHPNCNGYNNNKPIILYKSLPINLKILKLGNCIINSRLMNYAIPTNLDTLILSRVKDFLNCFLERMILSNLPNLTNINIENILDSNNQLIKIWGADTCQQMNIFNFITCLKLPPKLKQVSLSNNNITNFSRVVLPYLPPTLTYLNIADNPINWDTETKPIKLPSNLTFCKLSNTGIGSNLHKIEFPDSIKILSLEVNQLTCVENIKFPKKLVNLGIGSNYIPNINSCLDLPSLVHTIHMTENRLKGSIDLSHNLNGDELNIQVLYLNYNQFNTIELFKFPRNLKLLNFDDCHIPNLKNVKFPSTIVELSFNGCDINKIQKITFEDDSNLQYLNLANNKLTESCLKQITFPDKVETLNLSHNKIESVDSKKFQNLKHLKFLNLSHNKLKKIQLNLNSNLNVLDVSINLIKLVQLTFTRDSNLKIINLCHNKLNNFNFHMLGHGVNGIHHNSLIEIDLTENKLYEDDLSKLLNENNYPINLKALLIGYTGLQDQFGYDIGKNIINSNYCQGKKIDVPDL</sequence>
<dbReference type="RefSeq" id="XP_020077869.1">
    <property type="nucleotide sequence ID" value="XM_020223230.1"/>
</dbReference>
<evidence type="ECO:0000256" key="1">
    <source>
        <dbReference type="ARBA" id="ARBA00022614"/>
    </source>
</evidence>
<dbReference type="GeneID" id="30997779"/>
<keyword evidence="1" id="KW-0433">Leucine-rich repeat</keyword>
<reference evidence="4" key="1">
    <citation type="submission" date="2016-05" db="EMBL/GenBank/DDBJ databases">
        <title>Comparative genomics of biotechnologically important yeasts.</title>
        <authorList>
            <consortium name="DOE Joint Genome Institute"/>
            <person name="Riley R."/>
            <person name="Haridas S."/>
            <person name="Wolfe K.H."/>
            <person name="Lopes M.R."/>
            <person name="Hittinger C.T."/>
            <person name="Goker M."/>
            <person name="Salamov A."/>
            <person name="Wisecaver J."/>
            <person name="Long T.M."/>
            <person name="Aerts A.L."/>
            <person name="Barry K."/>
            <person name="Choi C."/>
            <person name="Clum A."/>
            <person name="Coughlan A.Y."/>
            <person name="Deshpande S."/>
            <person name="Douglass A.P."/>
            <person name="Hanson S.J."/>
            <person name="Klenk H.-P."/>
            <person name="Labutti K."/>
            <person name="Lapidus A."/>
            <person name="Lindquist E."/>
            <person name="Lipzen A."/>
            <person name="Meier-Kolthoff J.P."/>
            <person name="Ohm R.A."/>
            <person name="Otillar R.P."/>
            <person name="Pangilinan J."/>
            <person name="Peng Y."/>
            <person name="Rokas A."/>
            <person name="Rosa C.A."/>
            <person name="Scheuner C."/>
            <person name="Sibirny A.A."/>
            <person name="Slot J.C."/>
            <person name="Stielow J.B."/>
            <person name="Sun H."/>
            <person name="Kurtzman C.P."/>
            <person name="Blackwell M."/>
            <person name="Grigoriev I.V."/>
            <person name="Jeffries T.W."/>
        </authorList>
    </citation>
    <scope>NUCLEOTIDE SEQUENCE [LARGE SCALE GENOMIC DNA]</scope>
    <source>
        <strain evidence="4">NRRL Y-1933</strain>
    </source>
</reference>
<evidence type="ECO:0000256" key="2">
    <source>
        <dbReference type="ARBA" id="ARBA00022737"/>
    </source>
</evidence>
<name>A0A1E4RNF3_9ASCO</name>
<keyword evidence="2" id="KW-0677">Repeat</keyword>
<accession>A0A1E4RNF3</accession>
<dbReference type="SUPFAM" id="SSF52058">
    <property type="entry name" value="L domain-like"/>
    <property type="match status" value="2"/>
</dbReference>